<dbReference type="GO" id="GO:0033214">
    <property type="term" value="P:siderophore-iron import into cell"/>
    <property type="evidence" value="ECO:0007669"/>
    <property type="project" value="TreeGrafter"/>
</dbReference>
<feature type="transmembrane region" description="Helical" evidence="8">
    <location>
        <begin position="145"/>
        <end position="164"/>
    </location>
</feature>
<evidence type="ECO:0000256" key="8">
    <source>
        <dbReference type="SAM" id="Phobius"/>
    </source>
</evidence>
<comment type="subcellular location">
    <subcellularLocation>
        <location evidence="1">Cell membrane</location>
        <topology evidence="1">Multi-pass membrane protein</topology>
    </subcellularLocation>
</comment>
<keyword evidence="6 8" id="KW-1133">Transmembrane helix</keyword>
<dbReference type="EMBL" id="DTMF01000339">
    <property type="protein sequence ID" value="HGF35506.1"/>
    <property type="molecule type" value="Genomic_DNA"/>
</dbReference>
<dbReference type="GO" id="GO:0022857">
    <property type="term" value="F:transmembrane transporter activity"/>
    <property type="evidence" value="ECO:0007669"/>
    <property type="project" value="InterPro"/>
</dbReference>
<evidence type="ECO:0000313" key="9">
    <source>
        <dbReference type="EMBL" id="HGF35506.1"/>
    </source>
</evidence>
<evidence type="ECO:0000256" key="3">
    <source>
        <dbReference type="ARBA" id="ARBA00022448"/>
    </source>
</evidence>
<dbReference type="GO" id="GO:0005886">
    <property type="term" value="C:plasma membrane"/>
    <property type="evidence" value="ECO:0007669"/>
    <property type="project" value="UniProtKB-SubCell"/>
</dbReference>
<feature type="transmembrane region" description="Helical" evidence="8">
    <location>
        <begin position="310"/>
        <end position="328"/>
    </location>
</feature>
<feature type="transmembrane region" description="Helical" evidence="8">
    <location>
        <begin position="264"/>
        <end position="290"/>
    </location>
</feature>
<feature type="transmembrane region" description="Helical" evidence="8">
    <location>
        <begin position="335"/>
        <end position="354"/>
    </location>
</feature>
<sequence length="362" mass="37303">MSESQTRSQTRLLQPFPLRGGNFSLLLAGLALVLAALAVFAAGIGPYKLTYGHLFSLVRRWAAGDTLNPAEATALAVIFHIRIARIVLAALVGLGLSLAGTAFQGILLNPLAEPFTLGVAAGAAFGASLALSLGLSGVLWGSLGLVPLTALLGAVLALALVLALGSMAGGFQHGTLILAGVIVSAFLSSLISLVKFLYADSLSTIVFWIMGSLSARGWAHVLFALPYVVVGGLILFLQARELNILTLGDAPAQQLGLAVNRVRLILLLAASLVTAGVVAVSGIIGFVGLIVPHLARLLVGPDHRRVLPTAALAGAILLIAADTLARVILPYGQELPVGIITALLGGPFFCYLLKVTRGQTLL</sequence>
<accession>A0A7C3Z319</accession>
<dbReference type="Gene3D" id="1.10.3470.10">
    <property type="entry name" value="ABC transporter involved in vitamin B12 uptake, BtuC"/>
    <property type="match status" value="1"/>
</dbReference>
<dbReference type="SUPFAM" id="SSF81345">
    <property type="entry name" value="ABC transporter involved in vitamin B12 uptake, BtuC"/>
    <property type="match status" value="1"/>
</dbReference>
<dbReference type="InterPro" id="IPR037294">
    <property type="entry name" value="ABC_BtuC-like"/>
</dbReference>
<dbReference type="AlphaFoldDB" id="A0A7C3Z319"/>
<evidence type="ECO:0000256" key="4">
    <source>
        <dbReference type="ARBA" id="ARBA00022475"/>
    </source>
</evidence>
<organism evidence="9">
    <name type="scientific">Desulfobacca acetoxidans</name>
    <dbReference type="NCBI Taxonomy" id="60893"/>
    <lineage>
        <taxon>Bacteria</taxon>
        <taxon>Pseudomonadati</taxon>
        <taxon>Thermodesulfobacteriota</taxon>
        <taxon>Desulfobaccia</taxon>
        <taxon>Desulfobaccales</taxon>
        <taxon>Desulfobaccaceae</taxon>
        <taxon>Desulfobacca</taxon>
    </lineage>
</organism>
<reference evidence="9" key="1">
    <citation type="journal article" date="2020" name="mSystems">
        <title>Genome- and Community-Level Interaction Insights into Carbon Utilization and Element Cycling Functions of Hydrothermarchaeota in Hydrothermal Sediment.</title>
        <authorList>
            <person name="Zhou Z."/>
            <person name="Liu Y."/>
            <person name="Xu W."/>
            <person name="Pan J."/>
            <person name="Luo Z.H."/>
            <person name="Li M."/>
        </authorList>
    </citation>
    <scope>NUCLEOTIDE SEQUENCE [LARGE SCALE GENOMIC DNA]</scope>
    <source>
        <strain evidence="9">SpSt-897</strain>
    </source>
</reference>
<dbReference type="Pfam" id="PF01032">
    <property type="entry name" value="FecCD"/>
    <property type="match status" value="1"/>
</dbReference>
<comment type="caution">
    <text evidence="9">The sequence shown here is derived from an EMBL/GenBank/DDBJ whole genome shotgun (WGS) entry which is preliminary data.</text>
</comment>
<feature type="transmembrane region" description="Helical" evidence="8">
    <location>
        <begin position="176"/>
        <end position="198"/>
    </location>
</feature>
<name>A0A7C3Z319_9BACT</name>
<protein>
    <submittedName>
        <fullName evidence="9">Iron ABC transporter permease</fullName>
    </submittedName>
</protein>
<keyword evidence="5 8" id="KW-0812">Transmembrane</keyword>
<dbReference type="FunFam" id="1.10.3470.10:FF:000001">
    <property type="entry name" value="Vitamin B12 ABC transporter permease BtuC"/>
    <property type="match status" value="1"/>
</dbReference>
<gene>
    <name evidence="9" type="ORF">ENW96_14190</name>
</gene>
<feature type="transmembrane region" description="Helical" evidence="8">
    <location>
        <begin position="218"/>
        <end position="237"/>
    </location>
</feature>
<feature type="transmembrane region" description="Helical" evidence="8">
    <location>
        <begin position="21"/>
        <end position="44"/>
    </location>
</feature>
<evidence type="ECO:0000256" key="1">
    <source>
        <dbReference type="ARBA" id="ARBA00004651"/>
    </source>
</evidence>
<feature type="transmembrane region" description="Helical" evidence="8">
    <location>
        <begin position="115"/>
        <end position="139"/>
    </location>
</feature>
<evidence type="ECO:0000256" key="2">
    <source>
        <dbReference type="ARBA" id="ARBA00007935"/>
    </source>
</evidence>
<dbReference type="PANTHER" id="PTHR30472:SF25">
    <property type="entry name" value="ABC TRANSPORTER PERMEASE PROTEIN MJ0876-RELATED"/>
    <property type="match status" value="1"/>
</dbReference>
<comment type="similarity">
    <text evidence="2">Belongs to the binding-protein-dependent transport system permease family. FecCD subfamily.</text>
</comment>
<dbReference type="CDD" id="cd06550">
    <property type="entry name" value="TM_ABC_iron-siderophores_like"/>
    <property type="match status" value="1"/>
</dbReference>
<dbReference type="PANTHER" id="PTHR30472">
    <property type="entry name" value="FERRIC ENTEROBACTIN TRANSPORT SYSTEM PERMEASE PROTEIN"/>
    <property type="match status" value="1"/>
</dbReference>
<keyword evidence="4" id="KW-1003">Cell membrane</keyword>
<evidence type="ECO:0000256" key="6">
    <source>
        <dbReference type="ARBA" id="ARBA00022989"/>
    </source>
</evidence>
<keyword evidence="7 8" id="KW-0472">Membrane</keyword>
<evidence type="ECO:0000256" key="5">
    <source>
        <dbReference type="ARBA" id="ARBA00022692"/>
    </source>
</evidence>
<dbReference type="InterPro" id="IPR000522">
    <property type="entry name" value="ABC_transptr_permease_BtuC"/>
</dbReference>
<evidence type="ECO:0000256" key="7">
    <source>
        <dbReference type="ARBA" id="ARBA00023136"/>
    </source>
</evidence>
<feature type="transmembrane region" description="Helical" evidence="8">
    <location>
        <begin position="83"/>
        <end position="103"/>
    </location>
</feature>
<proteinExistence type="inferred from homology"/>
<keyword evidence="3" id="KW-0813">Transport</keyword>